<dbReference type="AlphaFoldDB" id="A0A0E9T084"/>
<organism evidence="1">
    <name type="scientific">Anguilla anguilla</name>
    <name type="common">European freshwater eel</name>
    <name type="synonym">Muraena anguilla</name>
    <dbReference type="NCBI Taxonomy" id="7936"/>
    <lineage>
        <taxon>Eukaryota</taxon>
        <taxon>Metazoa</taxon>
        <taxon>Chordata</taxon>
        <taxon>Craniata</taxon>
        <taxon>Vertebrata</taxon>
        <taxon>Euteleostomi</taxon>
        <taxon>Actinopterygii</taxon>
        <taxon>Neopterygii</taxon>
        <taxon>Teleostei</taxon>
        <taxon>Anguilliformes</taxon>
        <taxon>Anguillidae</taxon>
        <taxon>Anguilla</taxon>
    </lineage>
</organism>
<sequence>MNVDDAISGIHCRRYNHTIR</sequence>
<accession>A0A0E9T084</accession>
<reference evidence="1" key="2">
    <citation type="journal article" date="2015" name="Fish Shellfish Immunol.">
        <title>Early steps in the European eel (Anguilla anguilla)-Vibrio vulnificus interaction in the gills: Role of the RtxA13 toxin.</title>
        <authorList>
            <person name="Callol A."/>
            <person name="Pajuelo D."/>
            <person name="Ebbesson L."/>
            <person name="Teles M."/>
            <person name="MacKenzie S."/>
            <person name="Amaro C."/>
        </authorList>
    </citation>
    <scope>NUCLEOTIDE SEQUENCE</scope>
</reference>
<reference evidence="1" key="1">
    <citation type="submission" date="2014-11" db="EMBL/GenBank/DDBJ databases">
        <authorList>
            <person name="Amaro Gonzalez C."/>
        </authorList>
    </citation>
    <scope>NUCLEOTIDE SEQUENCE</scope>
</reference>
<name>A0A0E9T084_ANGAN</name>
<dbReference type="EMBL" id="GBXM01061558">
    <property type="protein sequence ID" value="JAH47019.1"/>
    <property type="molecule type" value="Transcribed_RNA"/>
</dbReference>
<proteinExistence type="predicted"/>
<evidence type="ECO:0000313" key="1">
    <source>
        <dbReference type="EMBL" id="JAH47019.1"/>
    </source>
</evidence>
<protein>
    <submittedName>
        <fullName evidence="1">Uncharacterized protein</fullName>
    </submittedName>
</protein>